<organism evidence="3 4">
    <name type="scientific">Mycobacterium phage Ryadel</name>
    <dbReference type="NCBI Taxonomy" id="2283292"/>
    <lineage>
        <taxon>Viruses</taxon>
        <taxon>Duplodnaviria</taxon>
        <taxon>Heunggongvirae</taxon>
        <taxon>Uroviricota</taxon>
        <taxon>Caudoviricetes</taxon>
        <taxon>Corndogvirus</taxon>
        <taxon>Corndogvirus ryadel</taxon>
    </lineage>
</organism>
<evidence type="ECO:0000313" key="3">
    <source>
        <dbReference type="EMBL" id="AXH69183.1"/>
    </source>
</evidence>
<reference evidence="3 4" key="1">
    <citation type="submission" date="2018-07" db="EMBL/GenBank/DDBJ databases">
        <authorList>
            <person name="Miller T.W."/>
            <person name="Bachhofer D.L."/>
            <person name="Cooper A."/>
            <person name="Doty J.C."/>
            <person name="Katuri J."/>
            <person name="Musgrave J.W."/>
            <person name="Palumbo A.J."/>
            <person name="Spann H.O."/>
            <person name="Edwards J.C."/>
            <person name="Meik J.M."/>
            <person name="Edwards D.C."/>
            <person name="Warner M.H."/>
            <person name="Garlena R.A."/>
            <person name="Russell D.A."/>
            <person name="Pope W.H."/>
            <person name="Jacobs-Sera D."/>
            <person name="Hatfull G.F."/>
        </authorList>
    </citation>
    <scope>NUCLEOTIDE SEQUENCE [LARGE SCALE GENOMIC DNA]</scope>
</reference>
<keyword evidence="4" id="KW-1185">Reference proteome</keyword>
<gene>
    <name evidence="3" type="primary">85</name>
    <name evidence="3" type="ORF">SEA_RYADEL_85</name>
</gene>
<dbReference type="KEGG" id="vg:65115233"/>
<dbReference type="PROSITE" id="PS51257">
    <property type="entry name" value="PROKAR_LIPOPROTEIN"/>
    <property type="match status" value="1"/>
</dbReference>
<evidence type="ECO:0000256" key="1">
    <source>
        <dbReference type="SAM" id="Coils"/>
    </source>
</evidence>
<sequence>MKRTPLVVVTALAAAGLTACAHIGPGQQAVGKDSWGAPTVSKCAVEESMVSDIGTDWYRFPARAITWDANNDPGAERGPYTALSKPASAPLKAGDEPDPNFSTGQAEMAIPVTITFDMTTNCDDLKEFFRQYATQDGGWLDGDGNPTEGWEKLLTRVISQPAEQAVIVVTQKYPWQRIWNDDVIRSEYVKTLSEQLPKQTAMRTGGKEYFNNFVVQVGKPYPTNEQLRANAEQIQVNQAAAEAERIRLTSEAKAKEEAAKAEEAAAIQQRLTELKKAEVRQAEIAGYGTGPEAVDAYLRDKCRQTSDCHQYDPSPIIAGAR</sequence>
<dbReference type="GeneID" id="65115233"/>
<dbReference type="RefSeq" id="YP_010097575.1">
    <property type="nucleotide sequence ID" value="NC_055759.1"/>
</dbReference>
<feature type="coiled-coil region" evidence="1">
    <location>
        <begin position="224"/>
        <end position="271"/>
    </location>
</feature>
<feature type="region of interest" description="Disordered" evidence="2">
    <location>
        <begin position="68"/>
        <end position="97"/>
    </location>
</feature>
<dbReference type="Proteomes" id="UP000259996">
    <property type="component" value="Segment"/>
</dbReference>
<evidence type="ECO:0008006" key="5">
    <source>
        <dbReference type="Google" id="ProtNLM"/>
    </source>
</evidence>
<protein>
    <recommendedName>
        <fullName evidence="5">Band-7-like membrane protein</fullName>
    </recommendedName>
</protein>
<name>A0A345MF52_9CAUD</name>
<evidence type="ECO:0000313" key="4">
    <source>
        <dbReference type="Proteomes" id="UP000259996"/>
    </source>
</evidence>
<accession>A0A345MF52</accession>
<dbReference type="EMBL" id="MH590592">
    <property type="protein sequence ID" value="AXH69183.1"/>
    <property type="molecule type" value="Genomic_DNA"/>
</dbReference>
<keyword evidence="1" id="KW-0175">Coiled coil</keyword>
<proteinExistence type="predicted"/>
<evidence type="ECO:0000256" key="2">
    <source>
        <dbReference type="SAM" id="MobiDB-lite"/>
    </source>
</evidence>